<name>A0AAW0EE51_9AGAR</name>
<gene>
    <name evidence="3" type="ORF">R3P38DRAFT_2831400</name>
</gene>
<comment type="caution">
    <text evidence="3">The sequence shown here is derived from an EMBL/GenBank/DDBJ whole genome shotgun (WGS) entry which is preliminary data.</text>
</comment>
<evidence type="ECO:0000313" key="4">
    <source>
        <dbReference type="Proteomes" id="UP001362999"/>
    </source>
</evidence>
<proteinExistence type="predicted"/>
<feature type="transmembrane region" description="Helical" evidence="2">
    <location>
        <begin position="90"/>
        <end position="113"/>
    </location>
</feature>
<reference evidence="3 4" key="1">
    <citation type="journal article" date="2024" name="J Genomics">
        <title>Draft genome sequencing and assembly of Favolaschia claudopus CIRM-BRFM 2984 isolated from oak limbs.</title>
        <authorList>
            <person name="Navarro D."/>
            <person name="Drula E."/>
            <person name="Chaduli D."/>
            <person name="Cazenave R."/>
            <person name="Ahrendt S."/>
            <person name="Wang J."/>
            <person name="Lipzen A."/>
            <person name="Daum C."/>
            <person name="Barry K."/>
            <person name="Grigoriev I.V."/>
            <person name="Favel A."/>
            <person name="Rosso M.N."/>
            <person name="Martin F."/>
        </authorList>
    </citation>
    <scope>NUCLEOTIDE SEQUENCE [LARGE SCALE GENOMIC DNA]</scope>
    <source>
        <strain evidence="3 4">CIRM-BRFM 2984</strain>
    </source>
</reference>
<keyword evidence="2" id="KW-1133">Transmembrane helix</keyword>
<dbReference type="Proteomes" id="UP001362999">
    <property type="component" value="Unassembled WGS sequence"/>
</dbReference>
<keyword evidence="2" id="KW-0812">Transmembrane</keyword>
<dbReference type="AlphaFoldDB" id="A0AAW0EE51"/>
<dbReference type="EMBL" id="JAWWNJ010000002">
    <property type="protein sequence ID" value="KAK7061759.1"/>
    <property type="molecule type" value="Genomic_DNA"/>
</dbReference>
<keyword evidence="2" id="KW-0472">Membrane</keyword>
<feature type="transmembrane region" description="Helical" evidence="2">
    <location>
        <begin position="26"/>
        <end position="48"/>
    </location>
</feature>
<sequence length="642" mass="69840">MAIAGLDETTSNFAVHPDHRQVSTFALGWVFLTSLSCIVSSVLVQRLFGLIRGASSRSQDAERSFLSEKLSIRSLDTANRADLRNGYSNTALFALPLCFLFASVAQFASLLAFPLNGDAACAFVVAWGGMAAQSGRLVGALIVVFELRKMGIGARWEFWGAIVWLIIGIAFIFLNNAVSVGVLTPFKPLGVAYCDRKHFLPASLVSSIMYFSLEVYAVARMMLLLSSNSQMRHVIGDNRVVRPFALIFLELLTLVPNAVFTNILAEFIPFSVGAVVVLLAFNYRPAPRSEPSSPRMSSLSYVTYPSVQNIRPVDFRQSVRFSQPISIQSPSPAVISASTRRHPYSASALNDPDLQSDESEWIPPATARTTRTFDSDAAHSIHKVVVQVAQAGQRARAYSRNEDGPQLTATIVPSQVAYAARLDQDDAAANSLPTPTPLRPTIQTPTRMEEEDEEDVSDLISPASRMPQSNFRISNLVDNRPLDSRRNTFRTSYRTSFIPETIPSSPDSEVSRAEMPIPLHDSRSTSSSERRRSASVSGTAESSVDHHRRSASNAGGTPVRWPTFNGEQFRAAGYGRDRTKSSSSGSPPIIHRPPPLPLPSQAPRPLLPSAGPGTRAVMTPRGPRLPSGTPSPRNPLSSLPGP</sequence>
<feature type="region of interest" description="Disordered" evidence="1">
    <location>
        <begin position="497"/>
        <end position="642"/>
    </location>
</feature>
<feature type="transmembrane region" description="Helical" evidence="2">
    <location>
        <begin position="198"/>
        <end position="219"/>
    </location>
</feature>
<feature type="compositionally biased region" description="Polar residues" evidence="1">
    <location>
        <begin position="466"/>
        <end position="477"/>
    </location>
</feature>
<feature type="transmembrane region" description="Helical" evidence="2">
    <location>
        <begin position="158"/>
        <end position="178"/>
    </location>
</feature>
<evidence type="ECO:0000256" key="1">
    <source>
        <dbReference type="SAM" id="MobiDB-lite"/>
    </source>
</evidence>
<accession>A0AAW0EE51</accession>
<feature type="compositionally biased region" description="Pro residues" evidence="1">
    <location>
        <begin position="590"/>
        <end position="606"/>
    </location>
</feature>
<protein>
    <submittedName>
        <fullName evidence="3">Uncharacterized protein</fullName>
    </submittedName>
</protein>
<feature type="compositionally biased region" description="Polar residues" evidence="1">
    <location>
        <begin position="628"/>
        <end position="642"/>
    </location>
</feature>
<feature type="compositionally biased region" description="Basic and acidic residues" evidence="1">
    <location>
        <begin position="520"/>
        <end position="532"/>
    </location>
</feature>
<evidence type="ECO:0000313" key="3">
    <source>
        <dbReference type="EMBL" id="KAK7061759.1"/>
    </source>
</evidence>
<organism evidence="3 4">
    <name type="scientific">Favolaschia claudopus</name>
    <dbReference type="NCBI Taxonomy" id="2862362"/>
    <lineage>
        <taxon>Eukaryota</taxon>
        <taxon>Fungi</taxon>
        <taxon>Dikarya</taxon>
        <taxon>Basidiomycota</taxon>
        <taxon>Agaricomycotina</taxon>
        <taxon>Agaricomycetes</taxon>
        <taxon>Agaricomycetidae</taxon>
        <taxon>Agaricales</taxon>
        <taxon>Marasmiineae</taxon>
        <taxon>Mycenaceae</taxon>
        <taxon>Favolaschia</taxon>
    </lineage>
</organism>
<evidence type="ECO:0000256" key="2">
    <source>
        <dbReference type="SAM" id="Phobius"/>
    </source>
</evidence>
<feature type="transmembrane region" description="Helical" evidence="2">
    <location>
        <begin position="125"/>
        <end position="146"/>
    </location>
</feature>
<feature type="region of interest" description="Disordered" evidence="1">
    <location>
        <begin position="428"/>
        <end position="477"/>
    </location>
</feature>
<feature type="transmembrane region" description="Helical" evidence="2">
    <location>
        <begin position="240"/>
        <end position="261"/>
    </location>
</feature>
<keyword evidence="4" id="KW-1185">Reference proteome</keyword>